<dbReference type="OMA" id="ITWQAKP"/>
<evidence type="ECO:0000256" key="3">
    <source>
        <dbReference type="SAM" id="SignalP"/>
    </source>
</evidence>
<dbReference type="InterPro" id="IPR018466">
    <property type="entry name" value="Kre9/Knh1-like_N"/>
</dbReference>
<dbReference type="Pfam" id="PF10342">
    <property type="entry name" value="Kre9_KNH"/>
    <property type="match status" value="1"/>
</dbReference>
<evidence type="ECO:0000256" key="1">
    <source>
        <dbReference type="ARBA" id="ARBA00022729"/>
    </source>
</evidence>
<accession>A0A1V6PEN6</accession>
<evidence type="ECO:0000313" key="5">
    <source>
        <dbReference type="EMBL" id="OQD75207.1"/>
    </source>
</evidence>
<dbReference type="OrthoDB" id="4094614at2759"/>
<feature type="chain" id="PRO_5012506192" description="Yeast cell wall synthesis Kre9/Knh1-like N-terminal domain-containing protein" evidence="3">
    <location>
        <begin position="19"/>
        <end position="335"/>
    </location>
</feature>
<feature type="signal peptide" evidence="3">
    <location>
        <begin position="1"/>
        <end position="18"/>
    </location>
</feature>
<protein>
    <recommendedName>
        <fullName evidence="4">Yeast cell wall synthesis Kre9/Knh1-like N-terminal domain-containing protein</fullName>
    </recommendedName>
</protein>
<feature type="compositionally biased region" description="Polar residues" evidence="2">
    <location>
        <begin position="271"/>
        <end position="284"/>
    </location>
</feature>
<evidence type="ECO:0000313" key="6">
    <source>
        <dbReference type="Proteomes" id="UP000191522"/>
    </source>
</evidence>
<evidence type="ECO:0000256" key="2">
    <source>
        <dbReference type="SAM" id="MobiDB-lite"/>
    </source>
</evidence>
<evidence type="ECO:0000259" key="4">
    <source>
        <dbReference type="Pfam" id="PF10342"/>
    </source>
</evidence>
<dbReference type="PANTHER" id="PTHR40633">
    <property type="entry name" value="MATRIX PROTEIN, PUTATIVE (AFU_ORTHOLOGUE AFUA_8G05410)-RELATED"/>
    <property type="match status" value="1"/>
</dbReference>
<feature type="domain" description="Yeast cell wall synthesis Kre9/Knh1-like N-terminal" evidence="4">
    <location>
        <begin position="35"/>
        <end position="123"/>
    </location>
</feature>
<sequence>MRFTTAAVFSTLAAFAAAYTQPDYSKSPSGNAIVSPGVNEQVPEGAPYTIKWEPTAGKKVSLVLLRGPSSNVKPLQTIAEEIPNSGSYKWTPSTSLDVDNTHYGILLVVEGTGQYQYSTQFGIAGPAGGSGSDASSTVVVTDDITTTYCPETASESATLKPVTTPSSTVVISDDITTTYCPEEASSASAQASSTPATVSAASSSTVWATLESTTTYCPEEASSSASVKPVSTPVTTPATVSAAPSSSSTKVITDSITTTYCPEEASSASLSATGRVSPVSTPVRPTTLASSASSSGAPSGTASATPSSSPVFNGAGRSAISLGAIAAGVFAVLAL</sequence>
<dbReference type="PANTHER" id="PTHR40633:SF1">
    <property type="entry name" value="GPI ANCHORED SERINE-THREONINE RICH PROTEIN (AFU_ORTHOLOGUE AFUA_1G03630)"/>
    <property type="match status" value="1"/>
</dbReference>
<feature type="compositionally biased region" description="Low complexity" evidence="2">
    <location>
        <begin position="285"/>
        <end position="310"/>
    </location>
</feature>
<keyword evidence="1 3" id="KW-0732">Signal</keyword>
<dbReference type="Proteomes" id="UP000191522">
    <property type="component" value="Unassembled WGS sequence"/>
</dbReference>
<dbReference type="InterPro" id="IPR052982">
    <property type="entry name" value="SRP1/TIP1-like"/>
</dbReference>
<reference evidence="6" key="1">
    <citation type="journal article" date="2017" name="Nat. Microbiol.">
        <title>Global analysis of biosynthetic gene clusters reveals vast potential of secondary metabolite production in Penicillium species.</title>
        <authorList>
            <person name="Nielsen J.C."/>
            <person name="Grijseels S."/>
            <person name="Prigent S."/>
            <person name="Ji B."/>
            <person name="Dainat J."/>
            <person name="Nielsen K.F."/>
            <person name="Frisvad J.C."/>
            <person name="Workman M."/>
            <person name="Nielsen J."/>
        </authorList>
    </citation>
    <scope>NUCLEOTIDE SEQUENCE [LARGE SCALE GENOMIC DNA]</scope>
    <source>
        <strain evidence="6">IBT 11843</strain>
    </source>
</reference>
<feature type="region of interest" description="Disordered" evidence="2">
    <location>
        <begin position="271"/>
        <end position="310"/>
    </location>
</feature>
<name>A0A1V6PEN6_PENDC</name>
<proteinExistence type="predicted"/>
<keyword evidence="6" id="KW-1185">Reference proteome</keyword>
<gene>
    <name evidence="5" type="ORF">PENDEC_c008G06102</name>
</gene>
<feature type="region of interest" description="Disordered" evidence="2">
    <location>
        <begin position="219"/>
        <end position="248"/>
    </location>
</feature>
<organism evidence="5 6">
    <name type="scientific">Penicillium decumbens</name>
    <dbReference type="NCBI Taxonomy" id="69771"/>
    <lineage>
        <taxon>Eukaryota</taxon>
        <taxon>Fungi</taxon>
        <taxon>Dikarya</taxon>
        <taxon>Ascomycota</taxon>
        <taxon>Pezizomycotina</taxon>
        <taxon>Eurotiomycetes</taxon>
        <taxon>Eurotiomycetidae</taxon>
        <taxon>Eurotiales</taxon>
        <taxon>Aspergillaceae</taxon>
        <taxon>Penicillium</taxon>
    </lineage>
</organism>
<comment type="caution">
    <text evidence="5">The sequence shown here is derived from an EMBL/GenBank/DDBJ whole genome shotgun (WGS) entry which is preliminary data.</text>
</comment>
<dbReference type="AlphaFoldDB" id="A0A1V6PEN6"/>
<dbReference type="EMBL" id="MDYL01000008">
    <property type="protein sequence ID" value="OQD75207.1"/>
    <property type="molecule type" value="Genomic_DNA"/>
</dbReference>